<dbReference type="EMBL" id="KN823181">
    <property type="protein sequence ID" value="KIO20240.1"/>
    <property type="molecule type" value="Genomic_DNA"/>
</dbReference>
<dbReference type="HOGENOM" id="CLU_063723_2_0_1"/>
<keyword evidence="4" id="KW-1185">Reference proteome</keyword>
<feature type="domain" description="Glycoside hydrolase 131 catalytic N-terminal" evidence="2">
    <location>
        <begin position="21"/>
        <end position="303"/>
    </location>
</feature>
<feature type="signal peptide" evidence="1">
    <location>
        <begin position="1"/>
        <end position="18"/>
    </location>
</feature>
<accession>A0A0C3PYC3</accession>
<dbReference type="Gene3D" id="2.60.120.1160">
    <property type="match status" value="1"/>
</dbReference>
<dbReference type="AlphaFoldDB" id="A0A0C3PYC3"/>
<sequence length="317" mass="34868">MLFRAATILSAIVSLTFATPIIYDGRAPLNYTEADIDGPKAPYVYVVRGSKNSSYYVDFDKILPPPTPLWIGKLPGFLPLPKLTEQTVKVKIDNSSVFVPGGNPANAQYGFRRTEIIAQNDRNAMETGTTVFHFSILKDDLHPLNPKHEYQIVFIEPNDGTHVFQVRYGSNFANPTQAHLPTSNAFNLEITDHALNVIYSVPFKSLTWYNFAVQVDWTNRTLGVFASQNADQLEKVSKLRPNLSATAGPDGQGDFHFGVIKLPLVNPTDSEADKGDVVHHGIQEGTTEALYYSGVFVESITKGVSTGYGKTTTPITA</sequence>
<reference evidence="3 4" key="1">
    <citation type="submission" date="2014-04" db="EMBL/GenBank/DDBJ databases">
        <authorList>
            <consortium name="DOE Joint Genome Institute"/>
            <person name="Kuo A."/>
            <person name="Girlanda M."/>
            <person name="Perotto S."/>
            <person name="Kohler A."/>
            <person name="Nagy L.G."/>
            <person name="Floudas D."/>
            <person name="Copeland A."/>
            <person name="Barry K.W."/>
            <person name="Cichocki N."/>
            <person name="Veneault-Fourrey C."/>
            <person name="LaButti K."/>
            <person name="Lindquist E.A."/>
            <person name="Lipzen A."/>
            <person name="Lundell T."/>
            <person name="Morin E."/>
            <person name="Murat C."/>
            <person name="Sun H."/>
            <person name="Tunlid A."/>
            <person name="Henrissat B."/>
            <person name="Grigoriev I.V."/>
            <person name="Hibbett D.S."/>
            <person name="Martin F."/>
            <person name="Nordberg H.P."/>
            <person name="Cantor M.N."/>
            <person name="Hua S.X."/>
        </authorList>
    </citation>
    <scope>NUCLEOTIDE SEQUENCE [LARGE SCALE GENOMIC DNA]</scope>
    <source>
        <strain evidence="3 4">MUT 4182</strain>
    </source>
</reference>
<dbReference type="PANTHER" id="PTHR34612">
    <property type="entry name" value="GH131_N DOMAIN-CONTAINING PROTEIN"/>
    <property type="match status" value="1"/>
</dbReference>
<dbReference type="Pfam" id="PF18271">
    <property type="entry name" value="GH131_N"/>
    <property type="match status" value="1"/>
</dbReference>
<name>A0A0C3PYC3_9AGAM</name>
<gene>
    <name evidence="3" type="ORF">M407DRAFT_221102</name>
</gene>
<dbReference type="PANTHER" id="PTHR34612:SF2">
    <property type="entry name" value="GLYCOSIDE HYDROLASE 131 CATALYTIC N-TERMINAL DOMAIN-CONTAINING PROTEIN"/>
    <property type="match status" value="1"/>
</dbReference>
<dbReference type="STRING" id="1051891.A0A0C3PYC3"/>
<dbReference type="Proteomes" id="UP000054248">
    <property type="component" value="Unassembled WGS sequence"/>
</dbReference>
<dbReference type="InterPro" id="IPR041524">
    <property type="entry name" value="GH131_N"/>
</dbReference>
<feature type="chain" id="PRO_5002168186" description="Glycoside hydrolase 131 catalytic N-terminal domain-containing protein" evidence="1">
    <location>
        <begin position="19"/>
        <end position="317"/>
    </location>
</feature>
<evidence type="ECO:0000256" key="1">
    <source>
        <dbReference type="SAM" id="SignalP"/>
    </source>
</evidence>
<protein>
    <recommendedName>
        <fullName evidence="2">Glycoside hydrolase 131 catalytic N-terminal domain-containing protein</fullName>
    </recommendedName>
</protein>
<evidence type="ECO:0000313" key="4">
    <source>
        <dbReference type="Proteomes" id="UP000054248"/>
    </source>
</evidence>
<dbReference type="OrthoDB" id="5283326at2759"/>
<keyword evidence="1" id="KW-0732">Signal</keyword>
<evidence type="ECO:0000313" key="3">
    <source>
        <dbReference type="EMBL" id="KIO20240.1"/>
    </source>
</evidence>
<organism evidence="3 4">
    <name type="scientific">Tulasnella calospora MUT 4182</name>
    <dbReference type="NCBI Taxonomy" id="1051891"/>
    <lineage>
        <taxon>Eukaryota</taxon>
        <taxon>Fungi</taxon>
        <taxon>Dikarya</taxon>
        <taxon>Basidiomycota</taxon>
        <taxon>Agaricomycotina</taxon>
        <taxon>Agaricomycetes</taxon>
        <taxon>Cantharellales</taxon>
        <taxon>Tulasnellaceae</taxon>
        <taxon>Tulasnella</taxon>
    </lineage>
</organism>
<reference evidence="4" key="2">
    <citation type="submission" date="2015-01" db="EMBL/GenBank/DDBJ databases">
        <title>Evolutionary Origins and Diversification of the Mycorrhizal Mutualists.</title>
        <authorList>
            <consortium name="DOE Joint Genome Institute"/>
            <consortium name="Mycorrhizal Genomics Consortium"/>
            <person name="Kohler A."/>
            <person name="Kuo A."/>
            <person name="Nagy L.G."/>
            <person name="Floudas D."/>
            <person name="Copeland A."/>
            <person name="Barry K.W."/>
            <person name="Cichocki N."/>
            <person name="Veneault-Fourrey C."/>
            <person name="LaButti K."/>
            <person name="Lindquist E.A."/>
            <person name="Lipzen A."/>
            <person name="Lundell T."/>
            <person name="Morin E."/>
            <person name="Murat C."/>
            <person name="Riley R."/>
            <person name="Ohm R."/>
            <person name="Sun H."/>
            <person name="Tunlid A."/>
            <person name="Henrissat B."/>
            <person name="Grigoriev I.V."/>
            <person name="Hibbett D.S."/>
            <person name="Martin F."/>
        </authorList>
    </citation>
    <scope>NUCLEOTIDE SEQUENCE [LARGE SCALE GENOMIC DNA]</scope>
    <source>
        <strain evidence="4">MUT 4182</strain>
    </source>
</reference>
<evidence type="ECO:0000259" key="2">
    <source>
        <dbReference type="Pfam" id="PF18271"/>
    </source>
</evidence>
<proteinExistence type="predicted"/>